<dbReference type="CDD" id="cd19757">
    <property type="entry name" value="Bbox1"/>
    <property type="match status" value="1"/>
</dbReference>
<keyword evidence="1" id="KW-0862">Zinc</keyword>
<dbReference type="AlphaFoldDB" id="A0A9D4DZ77"/>
<dbReference type="GO" id="GO:0008270">
    <property type="term" value="F:zinc ion binding"/>
    <property type="evidence" value="ECO:0007669"/>
    <property type="project" value="UniProtKB-KW"/>
</dbReference>
<feature type="domain" description="B box-type" evidence="2">
    <location>
        <begin position="66"/>
        <end position="107"/>
    </location>
</feature>
<feature type="domain" description="B box-type" evidence="2">
    <location>
        <begin position="3"/>
        <end position="53"/>
    </location>
</feature>
<evidence type="ECO:0000256" key="1">
    <source>
        <dbReference type="PROSITE-ProRule" id="PRU00024"/>
    </source>
</evidence>
<evidence type="ECO:0000313" key="4">
    <source>
        <dbReference type="Proteomes" id="UP000828390"/>
    </source>
</evidence>
<dbReference type="PANTHER" id="PTHR25462">
    <property type="entry name" value="BONUS, ISOFORM C-RELATED"/>
    <property type="match status" value="1"/>
</dbReference>
<gene>
    <name evidence="3" type="ORF">DPMN_171154</name>
</gene>
<dbReference type="PROSITE" id="PS50119">
    <property type="entry name" value="ZF_BBOX"/>
    <property type="match status" value="2"/>
</dbReference>
<comment type="caution">
    <text evidence="3">The sequence shown here is derived from an EMBL/GenBank/DDBJ whole genome shotgun (WGS) entry which is preliminary data.</text>
</comment>
<dbReference type="InterPro" id="IPR047153">
    <property type="entry name" value="TRIM45/56/19-like"/>
</dbReference>
<evidence type="ECO:0000259" key="2">
    <source>
        <dbReference type="PROSITE" id="PS50119"/>
    </source>
</evidence>
<dbReference type="Proteomes" id="UP000828390">
    <property type="component" value="Unassembled WGS sequence"/>
</dbReference>
<dbReference type="SUPFAM" id="SSF101908">
    <property type="entry name" value="Putative isomerase YbhE"/>
    <property type="match status" value="1"/>
</dbReference>
<keyword evidence="1" id="KW-0863">Zinc-finger</keyword>
<evidence type="ECO:0000313" key="3">
    <source>
        <dbReference type="EMBL" id="KAH3769873.1"/>
    </source>
</evidence>
<keyword evidence="4" id="KW-1185">Reference proteome</keyword>
<keyword evidence="1" id="KW-0479">Metal-binding</keyword>
<dbReference type="EMBL" id="JAIWYP010000009">
    <property type="protein sequence ID" value="KAH3769873.1"/>
    <property type="molecule type" value="Genomic_DNA"/>
</dbReference>
<dbReference type="InterPro" id="IPR000315">
    <property type="entry name" value="Znf_B-box"/>
</dbReference>
<dbReference type="SMART" id="SM00336">
    <property type="entry name" value="BBOX"/>
    <property type="match status" value="2"/>
</dbReference>
<sequence>MTSRKQLCSPCLRAKVEREAVVYCTDCQEPICGECKNTHVRIKVLMHHKFCDINEATPLAVHNLLKRLSACSIHDNEEIFFTCTNHGSSFCNKCLLSSHMKCDHVRLLSDVLEHEDLTDCNNALCTFEDSAKKLLEHEDIQEHKLTEIQDDVRAQLYMLKKNILERFAQLESSILEELACKKLEIQSTINNQKHEVEQFLMEVHSNKSMIESVVKYGNRQQVFLMKNHVLKNLIGKLDLSDRCLKGTKSKLALTLKENMAVDPFLTQLASAFTLEVVNDDETENSSDFVISEFNSGHRAHFIKDISLPEYSYAESAITSCVWMGEYVVIGRGSRLLVVDINLHKITTRKFKSRVGSITKMDQSTVVAYLRKTNTIELVEFNEGKITAVREIHPKATYKGVFGIEPLGRLICVSENKGTIDILNKDGTIVQECTLDDHAATTVIFAKYCAFDNKNQIIYMSCCELY</sequence>
<reference evidence="3" key="1">
    <citation type="journal article" date="2019" name="bioRxiv">
        <title>The Genome of the Zebra Mussel, Dreissena polymorpha: A Resource for Invasive Species Research.</title>
        <authorList>
            <person name="McCartney M.A."/>
            <person name="Auch B."/>
            <person name="Kono T."/>
            <person name="Mallez S."/>
            <person name="Zhang Y."/>
            <person name="Obille A."/>
            <person name="Becker A."/>
            <person name="Abrahante J.E."/>
            <person name="Garbe J."/>
            <person name="Badalamenti J.P."/>
            <person name="Herman A."/>
            <person name="Mangelson H."/>
            <person name="Liachko I."/>
            <person name="Sullivan S."/>
            <person name="Sone E.D."/>
            <person name="Koren S."/>
            <person name="Silverstein K.A.T."/>
            <person name="Beckman K.B."/>
            <person name="Gohl D.M."/>
        </authorList>
    </citation>
    <scope>NUCLEOTIDE SEQUENCE</scope>
    <source>
        <strain evidence="3">Duluth1</strain>
        <tissue evidence="3">Whole animal</tissue>
    </source>
</reference>
<organism evidence="3 4">
    <name type="scientific">Dreissena polymorpha</name>
    <name type="common">Zebra mussel</name>
    <name type="synonym">Mytilus polymorpha</name>
    <dbReference type="NCBI Taxonomy" id="45954"/>
    <lineage>
        <taxon>Eukaryota</taxon>
        <taxon>Metazoa</taxon>
        <taxon>Spiralia</taxon>
        <taxon>Lophotrochozoa</taxon>
        <taxon>Mollusca</taxon>
        <taxon>Bivalvia</taxon>
        <taxon>Autobranchia</taxon>
        <taxon>Heteroconchia</taxon>
        <taxon>Euheterodonta</taxon>
        <taxon>Imparidentia</taxon>
        <taxon>Neoheterodontei</taxon>
        <taxon>Myida</taxon>
        <taxon>Dreissenoidea</taxon>
        <taxon>Dreissenidae</taxon>
        <taxon>Dreissena</taxon>
    </lineage>
</organism>
<dbReference type="Gene3D" id="3.30.160.60">
    <property type="entry name" value="Classic Zinc Finger"/>
    <property type="match status" value="1"/>
</dbReference>
<proteinExistence type="predicted"/>
<reference evidence="3" key="2">
    <citation type="submission" date="2020-11" db="EMBL/GenBank/DDBJ databases">
        <authorList>
            <person name="McCartney M.A."/>
            <person name="Auch B."/>
            <person name="Kono T."/>
            <person name="Mallez S."/>
            <person name="Becker A."/>
            <person name="Gohl D.M."/>
            <person name="Silverstein K.A.T."/>
            <person name="Koren S."/>
            <person name="Bechman K.B."/>
            <person name="Herman A."/>
            <person name="Abrahante J.E."/>
            <person name="Garbe J."/>
        </authorList>
    </citation>
    <scope>NUCLEOTIDE SEQUENCE</scope>
    <source>
        <strain evidence="3">Duluth1</strain>
        <tissue evidence="3">Whole animal</tissue>
    </source>
</reference>
<name>A0A9D4DZ77_DREPO</name>
<protein>
    <recommendedName>
        <fullName evidence="2">B box-type domain-containing protein</fullName>
    </recommendedName>
</protein>
<accession>A0A9D4DZ77</accession>
<dbReference type="PANTHER" id="PTHR25462:SF296">
    <property type="entry name" value="MEIOTIC P26, ISOFORM F"/>
    <property type="match status" value="1"/>
</dbReference>